<dbReference type="PANTHER" id="PTHR46023">
    <property type="entry name" value="LIPASE CLASS 3 PROTEIN-LIKE"/>
    <property type="match status" value="1"/>
</dbReference>
<feature type="domain" description="Fungal lipase-type" evidence="2">
    <location>
        <begin position="326"/>
        <end position="451"/>
    </location>
</feature>
<comment type="caution">
    <text evidence="3">The sequence shown here is derived from an EMBL/GenBank/DDBJ whole genome shotgun (WGS) entry which is preliminary data.</text>
</comment>
<feature type="region of interest" description="Disordered" evidence="1">
    <location>
        <begin position="505"/>
        <end position="534"/>
    </location>
</feature>
<gene>
    <name evidence="3" type="ORF">AXG93_3884s1510</name>
</gene>
<sequence>MRQSGITRGGPGTPPAGRPADLCLQRRRWLASEATRALYVSMAAVARTAHLQLLASPDLRTRWTCSIRSRKQSRVPCRCGSGYGIQTPDFGRAALIGLESRRPRRGRRHSSSTAARASASTAPAAAAAGGSSARSLWHSFVAKYLAAVSRVLTQVQKIQLGPVGGSDIVAMVRLLLLGCTAVVAYVASKRAWGKIREHAAGKGDGGGGSPMQVLARGATCVQSNMGPWSLEDFTLGLAAMAKVTEKEPPAMPGKEVEAEARDAEFLMRAQHWRAQAESAYVQDSGSFSLFSHLPESAIVACEWQPCQDSFRPAYVVFVDAPMGAVVLAVRGTSHVIDMLLNSGTSPEPFCDGTAHGGFAHASNVLFEQALPHLLKAFEAPGGRDKKLVITGHSMGAAVGAMCGLRLRDRFPDLECWAFCPPACLSLELARDCAEFTTSFVAAHDLVPRFSLASVENLRERIGRFDWDHAEAVARDDADWQNIKKALDAMRSCQRAQAEAVKLASETGQQVKESRAGQTAKDVGSQVAGSDAGQKVKAWGQTAYDRVADSDVADKVKGAGKQAKDYIEGNENRDEQDEKQQNSDPMPPLYPPGRLLVLGCDPPGCGKMPQQRSDVATQRNYGTYPTFDEAQSIRWIMHEAQQEDLAEIVVSPWCISDHMLGNMCEAIGYFQAQCPPAMGGHH</sequence>
<keyword evidence="4" id="KW-1185">Reference proteome</keyword>
<dbReference type="GO" id="GO:0006629">
    <property type="term" value="P:lipid metabolic process"/>
    <property type="evidence" value="ECO:0007669"/>
    <property type="project" value="InterPro"/>
</dbReference>
<feature type="region of interest" description="Disordered" evidence="1">
    <location>
        <begin position="554"/>
        <end position="590"/>
    </location>
</feature>
<evidence type="ECO:0000259" key="2">
    <source>
        <dbReference type="Pfam" id="PF01764"/>
    </source>
</evidence>
<dbReference type="Gene3D" id="3.40.50.1820">
    <property type="entry name" value="alpha/beta hydrolase"/>
    <property type="match status" value="1"/>
</dbReference>
<organism evidence="3 4">
    <name type="scientific">Marchantia polymorpha subsp. ruderalis</name>
    <dbReference type="NCBI Taxonomy" id="1480154"/>
    <lineage>
        <taxon>Eukaryota</taxon>
        <taxon>Viridiplantae</taxon>
        <taxon>Streptophyta</taxon>
        <taxon>Embryophyta</taxon>
        <taxon>Marchantiophyta</taxon>
        <taxon>Marchantiopsida</taxon>
        <taxon>Marchantiidae</taxon>
        <taxon>Marchantiales</taxon>
        <taxon>Marchantiaceae</taxon>
        <taxon>Marchantia</taxon>
    </lineage>
</organism>
<feature type="compositionally biased region" description="Basic and acidic residues" evidence="1">
    <location>
        <begin position="554"/>
        <end position="580"/>
    </location>
</feature>
<dbReference type="InterPro" id="IPR029058">
    <property type="entry name" value="AB_hydrolase_fold"/>
</dbReference>
<dbReference type="AlphaFoldDB" id="A0A176WBZ0"/>
<dbReference type="SUPFAM" id="SSF53474">
    <property type="entry name" value="alpha/beta-Hydrolases"/>
    <property type="match status" value="1"/>
</dbReference>
<feature type="region of interest" description="Disordered" evidence="1">
    <location>
        <begin position="1"/>
        <end position="20"/>
    </location>
</feature>
<evidence type="ECO:0000256" key="1">
    <source>
        <dbReference type="SAM" id="MobiDB-lite"/>
    </source>
</evidence>
<feature type="region of interest" description="Disordered" evidence="1">
    <location>
        <begin position="101"/>
        <end position="121"/>
    </location>
</feature>
<accession>A0A176WBZ0</accession>
<dbReference type="PANTHER" id="PTHR46023:SF8">
    <property type="entry name" value="SN1-SPECIFIC DIACYLGLYCEROL LIPASE"/>
    <property type="match status" value="1"/>
</dbReference>
<dbReference type="EMBL" id="LVLJ01001430">
    <property type="protein sequence ID" value="OAE29755.1"/>
    <property type="molecule type" value="Genomic_DNA"/>
</dbReference>
<dbReference type="Proteomes" id="UP000077202">
    <property type="component" value="Unassembled WGS sequence"/>
</dbReference>
<dbReference type="InterPro" id="IPR002921">
    <property type="entry name" value="Fungal_lipase-type"/>
</dbReference>
<feature type="compositionally biased region" description="Low complexity" evidence="1">
    <location>
        <begin position="111"/>
        <end position="121"/>
    </location>
</feature>
<dbReference type="CDD" id="cd00519">
    <property type="entry name" value="Lipase_3"/>
    <property type="match status" value="1"/>
</dbReference>
<name>A0A176WBZ0_MARPO</name>
<dbReference type="Pfam" id="PF01764">
    <property type="entry name" value="Lipase_3"/>
    <property type="match status" value="1"/>
</dbReference>
<proteinExistence type="predicted"/>
<reference evidence="3" key="1">
    <citation type="submission" date="2016-03" db="EMBL/GenBank/DDBJ databases">
        <title>Mechanisms controlling the formation of the plant cell surface in tip-growing cells are functionally conserved among land plants.</title>
        <authorList>
            <person name="Honkanen S."/>
            <person name="Jones V.A."/>
            <person name="Morieri G."/>
            <person name="Champion C."/>
            <person name="Hetherington A.J."/>
            <person name="Kelly S."/>
            <person name="Saint-Marcoux D."/>
            <person name="Proust H."/>
            <person name="Prescott H."/>
            <person name="Dolan L."/>
        </authorList>
    </citation>
    <scope>NUCLEOTIDE SEQUENCE [LARGE SCALE GENOMIC DNA]</scope>
    <source>
        <tissue evidence="3">Whole gametophyte</tissue>
    </source>
</reference>
<protein>
    <recommendedName>
        <fullName evidence="2">Fungal lipase-type domain-containing protein</fullName>
    </recommendedName>
</protein>
<evidence type="ECO:0000313" key="3">
    <source>
        <dbReference type="EMBL" id="OAE29755.1"/>
    </source>
</evidence>
<evidence type="ECO:0000313" key="4">
    <source>
        <dbReference type="Proteomes" id="UP000077202"/>
    </source>
</evidence>